<proteinExistence type="predicted"/>
<keyword evidence="5" id="KW-1185">Reference proteome</keyword>
<name>A0A5J6SUG1_9BACI</name>
<gene>
    <name evidence="4" type="ORF">PB01_07860</name>
</gene>
<dbReference type="SMART" id="SM00450">
    <property type="entry name" value="RHOD"/>
    <property type="match status" value="2"/>
</dbReference>
<keyword evidence="2" id="KW-0677">Repeat</keyword>
<keyword evidence="1 4" id="KW-0808">Transferase</keyword>
<dbReference type="KEGG" id="psyo:PB01_07860"/>
<dbReference type="PROSITE" id="PS50206">
    <property type="entry name" value="RHODANESE_3"/>
    <property type="match status" value="2"/>
</dbReference>
<evidence type="ECO:0000256" key="1">
    <source>
        <dbReference type="ARBA" id="ARBA00022679"/>
    </source>
</evidence>
<dbReference type="InterPro" id="IPR001763">
    <property type="entry name" value="Rhodanese-like_dom"/>
</dbReference>
<protein>
    <submittedName>
        <fullName evidence="4">Sulfurtransferase</fullName>
    </submittedName>
</protein>
<feature type="domain" description="Rhodanese" evidence="3">
    <location>
        <begin position="166"/>
        <end position="276"/>
    </location>
</feature>
<dbReference type="Gene3D" id="3.40.250.10">
    <property type="entry name" value="Rhodanese-like domain"/>
    <property type="match status" value="2"/>
</dbReference>
<dbReference type="PANTHER" id="PTHR11364:SF27">
    <property type="entry name" value="SULFURTRANSFERASE"/>
    <property type="match status" value="1"/>
</dbReference>
<feature type="domain" description="Rhodanese" evidence="3">
    <location>
        <begin position="18"/>
        <end position="132"/>
    </location>
</feature>
<dbReference type="CDD" id="cd01448">
    <property type="entry name" value="TST_Repeat_1"/>
    <property type="match status" value="1"/>
</dbReference>
<dbReference type="InterPro" id="IPR036873">
    <property type="entry name" value="Rhodanese-like_dom_sf"/>
</dbReference>
<evidence type="ECO:0000259" key="3">
    <source>
        <dbReference type="PROSITE" id="PS50206"/>
    </source>
</evidence>
<dbReference type="AlphaFoldDB" id="A0A5J6SUG1"/>
<dbReference type="InterPro" id="IPR045078">
    <property type="entry name" value="TST/MPST-like"/>
</dbReference>
<organism evidence="4 5">
    <name type="scientific">Psychrobacillus glaciei</name>
    <dbReference type="NCBI Taxonomy" id="2283160"/>
    <lineage>
        <taxon>Bacteria</taxon>
        <taxon>Bacillati</taxon>
        <taxon>Bacillota</taxon>
        <taxon>Bacilli</taxon>
        <taxon>Bacillales</taxon>
        <taxon>Bacillaceae</taxon>
        <taxon>Psychrobacillus</taxon>
    </lineage>
</organism>
<dbReference type="EMBL" id="CP031223">
    <property type="protein sequence ID" value="QFG01143.1"/>
    <property type="molecule type" value="Genomic_DNA"/>
</dbReference>
<dbReference type="PANTHER" id="PTHR11364">
    <property type="entry name" value="THIOSULFATE SULFERTANSFERASE"/>
    <property type="match status" value="1"/>
</dbReference>
<sequence length="278" mass="31539">MKGDNRVSNVFIDLKNLIGKDVRYIDTRFDLTNRDAGRDMYQMGHIEGAIYWDLEKDLSDMESKFGRHPMISKEKMTKLVQQAGLFLDDSIVIYDQGGSPFALRAYFLLEWAGFSDIHVLREGFEEAKKMLPISNLDLSCTLSNVSPIWKDELYVDIETVKKIVAGEVDAQLVDARSAIRYRGEIEPIDAVAGHIPTALNFDWEQLKQDGKFMKQEDLIEKLTNLTNNTKPVIAYCGSGVTAAPLYASLKEAGYENVQLYVGSYSDWIRENKVENSLM</sequence>
<accession>A0A5J6SUG1</accession>
<evidence type="ECO:0000313" key="4">
    <source>
        <dbReference type="EMBL" id="QFG01143.1"/>
    </source>
</evidence>
<dbReference type="CDD" id="cd01449">
    <property type="entry name" value="TST_Repeat_2"/>
    <property type="match status" value="1"/>
</dbReference>
<evidence type="ECO:0000313" key="5">
    <source>
        <dbReference type="Proteomes" id="UP000325517"/>
    </source>
</evidence>
<reference evidence="4 5" key="1">
    <citation type="submission" date="2018-07" db="EMBL/GenBank/DDBJ databases">
        <title>Complete genome sequence of Psychrobacillus sp. PB01, isolated from iceberg, and comparative genome analysis of Psychrobacillus strains.</title>
        <authorList>
            <person name="Lee P.C."/>
        </authorList>
    </citation>
    <scope>NUCLEOTIDE SEQUENCE [LARGE SCALE GENOMIC DNA]</scope>
    <source>
        <strain evidence="4 5">PB01</strain>
    </source>
</reference>
<dbReference type="OrthoDB" id="9770030at2"/>
<evidence type="ECO:0000256" key="2">
    <source>
        <dbReference type="ARBA" id="ARBA00022737"/>
    </source>
</evidence>
<dbReference type="GO" id="GO:0004792">
    <property type="term" value="F:thiosulfate-cyanide sulfurtransferase activity"/>
    <property type="evidence" value="ECO:0007669"/>
    <property type="project" value="TreeGrafter"/>
</dbReference>
<dbReference type="Proteomes" id="UP000325517">
    <property type="component" value="Chromosome"/>
</dbReference>
<dbReference type="Pfam" id="PF00581">
    <property type="entry name" value="Rhodanese"/>
    <property type="match status" value="2"/>
</dbReference>
<dbReference type="SUPFAM" id="SSF52821">
    <property type="entry name" value="Rhodanese/Cell cycle control phosphatase"/>
    <property type="match status" value="2"/>
</dbReference>